<accession>A0AAD7ICI0</accession>
<dbReference type="Proteomes" id="UP001215598">
    <property type="component" value="Unassembled WGS sequence"/>
</dbReference>
<dbReference type="EMBL" id="JARKIB010000110">
    <property type="protein sequence ID" value="KAJ7738725.1"/>
    <property type="molecule type" value="Genomic_DNA"/>
</dbReference>
<name>A0AAD7ICI0_9AGAR</name>
<sequence>MDFHSPESIAHVLAVCSEITNLAFRDLMGGPTLLPILDPLLLQRLSIAPYRLFFGMERMVFTRPLFSRITHLDILDWHEEGWAIWSGLAQMPCLTHLSFSYHDFTPYRTCRDILQNCKALEVLAVLCAAEEMLPRFLEQGRDLDSDPRFVVVVVQDDLLDWEIGAQGGKDYWSMADEMVMQRRLTMAVPDRLGSASGM</sequence>
<organism evidence="1 2">
    <name type="scientific">Mycena metata</name>
    <dbReference type="NCBI Taxonomy" id="1033252"/>
    <lineage>
        <taxon>Eukaryota</taxon>
        <taxon>Fungi</taxon>
        <taxon>Dikarya</taxon>
        <taxon>Basidiomycota</taxon>
        <taxon>Agaricomycotina</taxon>
        <taxon>Agaricomycetes</taxon>
        <taxon>Agaricomycetidae</taxon>
        <taxon>Agaricales</taxon>
        <taxon>Marasmiineae</taxon>
        <taxon>Mycenaceae</taxon>
        <taxon>Mycena</taxon>
    </lineage>
</organism>
<gene>
    <name evidence="1" type="ORF">B0H16DRAFT_1465578</name>
</gene>
<evidence type="ECO:0000313" key="1">
    <source>
        <dbReference type="EMBL" id="KAJ7738725.1"/>
    </source>
</evidence>
<comment type="caution">
    <text evidence="1">The sequence shown here is derived from an EMBL/GenBank/DDBJ whole genome shotgun (WGS) entry which is preliminary data.</text>
</comment>
<evidence type="ECO:0000313" key="2">
    <source>
        <dbReference type="Proteomes" id="UP001215598"/>
    </source>
</evidence>
<dbReference type="SUPFAM" id="SSF52047">
    <property type="entry name" value="RNI-like"/>
    <property type="match status" value="1"/>
</dbReference>
<reference evidence="1" key="1">
    <citation type="submission" date="2023-03" db="EMBL/GenBank/DDBJ databases">
        <title>Massive genome expansion in bonnet fungi (Mycena s.s.) driven by repeated elements and novel gene families across ecological guilds.</title>
        <authorList>
            <consortium name="Lawrence Berkeley National Laboratory"/>
            <person name="Harder C.B."/>
            <person name="Miyauchi S."/>
            <person name="Viragh M."/>
            <person name="Kuo A."/>
            <person name="Thoen E."/>
            <person name="Andreopoulos B."/>
            <person name="Lu D."/>
            <person name="Skrede I."/>
            <person name="Drula E."/>
            <person name="Henrissat B."/>
            <person name="Morin E."/>
            <person name="Kohler A."/>
            <person name="Barry K."/>
            <person name="LaButti K."/>
            <person name="Morin E."/>
            <person name="Salamov A."/>
            <person name="Lipzen A."/>
            <person name="Mereny Z."/>
            <person name="Hegedus B."/>
            <person name="Baldrian P."/>
            <person name="Stursova M."/>
            <person name="Weitz H."/>
            <person name="Taylor A."/>
            <person name="Grigoriev I.V."/>
            <person name="Nagy L.G."/>
            <person name="Martin F."/>
            <person name="Kauserud H."/>
        </authorList>
    </citation>
    <scope>NUCLEOTIDE SEQUENCE</scope>
    <source>
        <strain evidence="1">CBHHK182m</strain>
    </source>
</reference>
<protein>
    <submittedName>
        <fullName evidence="1">Uncharacterized protein</fullName>
    </submittedName>
</protein>
<keyword evidence="2" id="KW-1185">Reference proteome</keyword>
<dbReference type="AlphaFoldDB" id="A0AAD7ICI0"/>
<proteinExistence type="predicted"/>